<proteinExistence type="predicted"/>
<reference evidence="1" key="1">
    <citation type="submission" date="2022-08" db="EMBL/GenBank/DDBJ databases">
        <title>Genome Sequence of Pycnoporus sanguineus.</title>
        <authorList>
            <person name="Buettner E."/>
        </authorList>
    </citation>
    <scope>NUCLEOTIDE SEQUENCE</scope>
    <source>
        <strain evidence="1">CG-C14</strain>
    </source>
</reference>
<name>A0ACC1NPZ6_9APHY</name>
<protein>
    <submittedName>
        <fullName evidence="1">Uncharacterized protein</fullName>
    </submittedName>
</protein>
<sequence>MRVPPRDSREPIVTKWLFFRYMIIGIYVGVATVAGYAWWFMFYTGGPQISFYQLTHFHQCSALFPEIGCEMFTNEMAKRATTMSLSILVTVEMFNAMNSLSENESLLRLPIWRNLFLVGAIALSMALHVAILYIPFFTTLFAITPLNWVEWKAVLYLSAPVLLIDEVLKFISVTFIAPPSKLKSE</sequence>
<keyword evidence="2" id="KW-1185">Reference proteome</keyword>
<dbReference type="Proteomes" id="UP001144978">
    <property type="component" value="Unassembled WGS sequence"/>
</dbReference>
<accession>A0ACC1NPZ6</accession>
<evidence type="ECO:0000313" key="2">
    <source>
        <dbReference type="Proteomes" id="UP001144978"/>
    </source>
</evidence>
<comment type="caution">
    <text evidence="1">The sequence shown here is derived from an EMBL/GenBank/DDBJ whole genome shotgun (WGS) entry which is preliminary data.</text>
</comment>
<evidence type="ECO:0000313" key="1">
    <source>
        <dbReference type="EMBL" id="KAJ2981357.1"/>
    </source>
</evidence>
<organism evidence="1 2">
    <name type="scientific">Trametes sanguinea</name>
    <dbReference type="NCBI Taxonomy" id="158606"/>
    <lineage>
        <taxon>Eukaryota</taxon>
        <taxon>Fungi</taxon>
        <taxon>Dikarya</taxon>
        <taxon>Basidiomycota</taxon>
        <taxon>Agaricomycotina</taxon>
        <taxon>Agaricomycetes</taxon>
        <taxon>Polyporales</taxon>
        <taxon>Polyporaceae</taxon>
        <taxon>Trametes</taxon>
    </lineage>
</organism>
<dbReference type="EMBL" id="JANSHE010004061">
    <property type="protein sequence ID" value="KAJ2981357.1"/>
    <property type="molecule type" value="Genomic_DNA"/>
</dbReference>
<gene>
    <name evidence="1" type="ORF">NUW54_g10885</name>
</gene>